<feature type="signal peptide" evidence="2">
    <location>
        <begin position="1"/>
        <end position="18"/>
    </location>
</feature>
<evidence type="ECO:0000313" key="4">
    <source>
        <dbReference type="Proteomes" id="UP000624325"/>
    </source>
</evidence>
<evidence type="ECO:0000313" key="3">
    <source>
        <dbReference type="EMBL" id="GIF59513.1"/>
    </source>
</evidence>
<keyword evidence="2" id="KW-0732">Signal</keyword>
<evidence type="ECO:0000256" key="1">
    <source>
        <dbReference type="SAM" id="MobiDB-lite"/>
    </source>
</evidence>
<keyword evidence="4" id="KW-1185">Reference proteome</keyword>
<dbReference type="PROSITE" id="PS51257">
    <property type="entry name" value="PROKAR_LIPOPROTEIN"/>
    <property type="match status" value="1"/>
</dbReference>
<dbReference type="EMBL" id="BONC01000048">
    <property type="protein sequence ID" value="GIF59513.1"/>
    <property type="molecule type" value="Genomic_DNA"/>
</dbReference>
<gene>
    <name evidence="3" type="ORF">Air01nite_56080</name>
</gene>
<feature type="compositionally biased region" description="Low complexity" evidence="1">
    <location>
        <begin position="31"/>
        <end position="43"/>
    </location>
</feature>
<feature type="chain" id="PRO_5045747968" evidence="2">
    <location>
        <begin position="19"/>
        <end position="221"/>
    </location>
</feature>
<name>A0ABQ4C9R5_9ACTN</name>
<evidence type="ECO:0000256" key="2">
    <source>
        <dbReference type="SAM" id="SignalP"/>
    </source>
</evidence>
<accession>A0ABQ4C9R5</accession>
<organism evidence="3 4">
    <name type="scientific">Asanoa iriomotensis</name>
    <dbReference type="NCBI Taxonomy" id="234613"/>
    <lineage>
        <taxon>Bacteria</taxon>
        <taxon>Bacillati</taxon>
        <taxon>Actinomycetota</taxon>
        <taxon>Actinomycetes</taxon>
        <taxon>Micromonosporales</taxon>
        <taxon>Micromonosporaceae</taxon>
        <taxon>Asanoa</taxon>
    </lineage>
</organism>
<sequence length="221" mass="23093">MRRLALAGALLAGLAACADPGASPLPPPASDGPVGPSVPPAAATGDSDGRAALDIHRPGDLGFYESFNMDGTPSTERFDNLEEGKQASTAVIIAQVVDIVSISLPAGDATTLGVVLQPTDVVAGALPDESAHRLTVALPAGSTTDEEQLAKLRRRLPAQPGLWFLRQANDSFHPISPQGLFVQGNNRVETPLTRKGDGDMASEGRNYRRLSALTNEIRGVR</sequence>
<feature type="region of interest" description="Disordered" evidence="1">
    <location>
        <begin position="22"/>
        <end position="55"/>
    </location>
</feature>
<dbReference type="Proteomes" id="UP000624325">
    <property type="component" value="Unassembled WGS sequence"/>
</dbReference>
<reference evidence="3 4" key="1">
    <citation type="submission" date="2021-01" db="EMBL/GenBank/DDBJ databases">
        <title>Whole genome shotgun sequence of Asanoa iriomotensis NBRC 100142.</title>
        <authorList>
            <person name="Komaki H."/>
            <person name="Tamura T."/>
        </authorList>
    </citation>
    <scope>NUCLEOTIDE SEQUENCE [LARGE SCALE GENOMIC DNA]</scope>
    <source>
        <strain evidence="3 4">NBRC 100142</strain>
    </source>
</reference>
<comment type="caution">
    <text evidence="3">The sequence shown here is derived from an EMBL/GenBank/DDBJ whole genome shotgun (WGS) entry which is preliminary data.</text>
</comment>
<proteinExistence type="predicted"/>
<protein>
    <submittedName>
        <fullName evidence="3">Uncharacterized protein</fullName>
    </submittedName>
</protein>